<dbReference type="EnsemblMetazoa" id="GAUT033587-RA">
    <property type="protein sequence ID" value="GAUT033587-PA"/>
    <property type="gene ID" value="GAUT033587"/>
</dbReference>
<proteinExistence type="predicted"/>
<dbReference type="AlphaFoldDB" id="A0A1A9VD94"/>
<name>A0A1A9VD94_GLOAU</name>
<feature type="transmembrane region" description="Helical" evidence="1">
    <location>
        <begin position="12"/>
        <end position="29"/>
    </location>
</feature>
<protein>
    <submittedName>
        <fullName evidence="2">Uncharacterized protein</fullName>
    </submittedName>
</protein>
<accession>A0A1A9VD94</accession>
<organism evidence="2 3">
    <name type="scientific">Glossina austeni</name>
    <name type="common">Savannah tsetse fly</name>
    <dbReference type="NCBI Taxonomy" id="7395"/>
    <lineage>
        <taxon>Eukaryota</taxon>
        <taxon>Metazoa</taxon>
        <taxon>Ecdysozoa</taxon>
        <taxon>Arthropoda</taxon>
        <taxon>Hexapoda</taxon>
        <taxon>Insecta</taxon>
        <taxon>Pterygota</taxon>
        <taxon>Neoptera</taxon>
        <taxon>Endopterygota</taxon>
        <taxon>Diptera</taxon>
        <taxon>Brachycera</taxon>
        <taxon>Muscomorpha</taxon>
        <taxon>Hippoboscoidea</taxon>
        <taxon>Glossinidae</taxon>
        <taxon>Glossina</taxon>
    </lineage>
</organism>
<reference evidence="2" key="1">
    <citation type="submission" date="2020-05" db="UniProtKB">
        <authorList>
            <consortium name="EnsemblMetazoa"/>
        </authorList>
    </citation>
    <scope>IDENTIFICATION</scope>
    <source>
        <strain evidence="2">TTRI</strain>
    </source>
</reference>
<keyword evidence="1" id="KW-0812">Transmembrane</keyword>
<keyword evidence="3" id="KW-1185">Reference proteome</keyword>
<sequence length="209" mass="23974">MKRNQNVDNDGDVVAIDFCIIGILALDFVLAKPWCDELNVRYWFIREPIYGWLSFKALNFATAFLEIIDSGITLDQAKHTEQANLVNQPGSNNKVYRTMAGVLLMDYALDSLDNLRTTKILQIPLQSLELNKFRDKLQFDNIKADNYIDAVPQFLIVMSHIRLIWLLKVPNLDESFSVQRKSAVKVTHNSNLVVKQTKNPYSVLSDGYY</sequence>
<dbReference type="Proteomes" id="UP000078200">
    <property type="component" value="Unassembled WGS sequence"/>
</dbReference>
<keyword evidence="1" id="KW-1133">Transmembrane helix</keyword>
<evidence type="ECO:0000256" key="1">
    <source>
        <dbReference type="SAM" id="Phobius"/>
    </source>
</evidence>
<evidence type="ECO:0000313" key="3">
    <source>
        <dbReference type="Proteomes" id="UP000078200"/>
    </source>
</evidence>
<keyword evidence="1" id="KW-0472">Membrane</keyword>
<dbReference type="VEuPathDB" id="VectorBase:GAUT033587"/>
<evidence type="ECO:0000313" key="2">
    <source>
        <dbReference type="EnsemblMetazoa" id="GAUT033587-PA"/>
    </source>
</evidence>